<dbReference type="InterPro" id="IPR005034">
    <property type="entry name" value="Dicer_dimerisation"/>
</dbReference>
<dbReference type="PROSITE" id="PS51327">
    <property type="entry name" value="DICER_DSRBF"/>
    <property type="match status" value="1"/>
</dbReference>
<dbReference type="AlphaFoldDB" id="A0A835M8C1"/>
<dbReference type="GO" id="GO:0046872">
    <property type="term" value="F:metal ion binding"/>
    <property type="evidence" value="ECO:0007669"/>
    <property type="project" value="UniProtKB-KW"/>
</dbReference>
<dbReference type="GO" id="GO:0003677">
    <property type="term" value="F:DNA binding"/>
    <property type="evidence" value="ECO:0007669"/>
    <property type="project" value="InterPro"/>
</dbReference>
<dbReference type="Pfam" id="PF04851">
    <property type="entry name" value="ResIII"/>
    <property type="match status" value="1"/>
</dbReference>
<keyword evidence="12" id="KW-1185">Reference proteome</keyword>
<dbReference type="GO" id="GO:0005524">
    <property type="term" value="F:ATP binding"/>
    <property type="evidence" value="ECO:0007669"/>
    <property type="project" value="InterPro"/>
</dbReference>
<evidence type="ECO:0000256" key="7">
    <source>
        <dbReference type="PROSITE-ProRule" id="PRU00657"/>
    </source>
</evidence>
<accession>A0A835M8C1</accession>
<dbReference type="GO" id="GO:0003723">
    <property type="term" value="F:RNA binding"/>
    <property type="evidence" value="ECO:0007669"/>
    <property type="project" value="UniProtKB-UniRule"/>
</dbReference>
<evidence type="ECO:0000256" key="6">
    <source>
        <dbReference type="ARBA" id="ARBA00023211"/>
    </source>
</evidence>
<feature type="domain" description="Helicase ATP-binding" evidence="8">
    <location>
        <begin position="30"/>
        <end position="259"/>
    </location>
</feature>
<evidence type="ECO:0000313" key="11">
    <source>
        <dbReference type="EMBL" id="KAF9614411.1"/>
    </source>
</evidence>
<dbReference type="Gene3D" id="3.30.160.380">
    <property type="entry name" value="Dicer dimerisation domain"/>
    <property type="match status" value="1"/>
</dbReference>
<keyword evidence="7" id="KW-0694">RNA-binding</keyword>
<evidence type="ECO:0008006" key="13">
    <source>
        <dbReference type="Google" id="ProtNLM"/>
    </source>
</evidence>
<comment type="similarity">
    <text evidence="7">Belongs to the helicase family. Dicer subfamily.</text>
</comment>
<dbReference type="InterPro" id="IPR001650">
    <property type="entry name" value="Helicase_C-like"/>
</dbReference>
<dbReference type="SMART" id="SM00487">
    <property type="entry name" value="DEXDc"/>
    <property type="match status" value="1"/>
</dbReference>
<evidence type="ECO:0000259" key="9">
    <source>
        <dbReference type="PROSITE" id="PS51194"/>
    </source>
</evidence>
<dbReference type="InterPro" id="IPR027417">
    <property type="entry name" value="P-loop_NTPase"/>
</dbReference>
<dbReference type="PANTHER" id="PTHR14950:SF15">
    <property type="entry name" value="DICER-LIKE PROTEIN 4"/>
    <property type="match status" value="1"/>
</dbReference>
<dbReference type="Pfam" id="PF03368">
    <property type="entry name" value="Dicer_dimer"/>
    <property type="match status" value="1"/>
</dbReference>
<dbReference type="Proteomes" id="UP000631114">
    <property type="component" value="Unassembled WGS sequence"/>
</dbReference>
<keyword evidence="4" id="KW-0378">Hydrolase</keyword>
<evidence type="ECO:0000256" key="4">
    <source>
        <dbReference type="ARBA" id="ARBA00022801"/>
    </source>
</evidence>
<dbReference type="Gene3D" id="3.40.50.300">
    <property type="entry name" value="P-loop containing nucleotide triphosphate hydrolases"/>
    <property type="match status" value="3"/>
</dbReference>
<keyword evidence="5" id="KW-0460">Magnesium</keyword>
<dbReference type="GO" id="GO:0004525">
    <property type="term" value="F:ribonuclease III activity"/>
    <property type="evidence" value="ECO:0007669"/>
    <property type="project" value="TreeGrafter"/>
</dbReference>
<dbReference type="CDD" id="cd18034">
    <property type="entry name" value="DEXHc_dicer"/>
    <property type="match status" value="1"/>
</dbReference>
<name>A0A835M8C1_9MAGN</name>
<dbReference type="GO" id="GO:0005737">
    <property type="term" value="C:cytoplasm"/>
    <property type="evidence" value="ECO:0007669"/>
    <property type="project" value="TreeGrafter"/>
</dbReference>
<gene>
    <name evidence="11" type="ORF">IFM89_018556</name>
</gene>
<dbReference type="GO" id="GO:0030422">
    <property type="term" value="P:siRNA processing"/>
    <property type="evidence" value="ECO:0007669"/>
    <property type="project" value="TreeGrafter"/>
</dbReference>
<feature type="domain" description="Dicer dsRNA-binding fold" evidence="10">
    <location>
        <begin position="532"/>
        <end position="622"/>
    </location>
</feature>
<dbReference type="PROSITE" id="PS51194">
    <property type="entry name" value="HELICASE_CTER"/>
    <property type="match status" value="1"/>
</dbReference>
<feature type="domain" description="Helicase C-terminal" evidence="9">
    <location>
        <begin position="334"/>
        <end position="517"/>
    </location>
</feature>
<proteinExistence type="inferred from homology"/>
<dbReference type="EMBL" id="JADFTS010000003">
    <property type="protein sequence ID" value="KAF9614411.1"/>
    <property type="molecule type" value="Genomic_DNA"/>
</dbReference>
<evidence type="ECO:0000256" key="2">
    <source>
        <dbReference type="ARBA" id="ARBA00022723"/>
    </source>
</evidence>
<dbReference type="InterPro" id="IPR038248">
    <property type="entry name" value="Dicer_dimer_sf"/>
</dbReference>
<comment type="caution">
    <text evidence="11">The sequence shown here is derived from an EMBL/GenBank/DDBJ whole genome shotgun (WGS) entry which is preliminary data.</text>
</comment>
<organism evidence="11 12">
    <name type="scientific">Coptis chinensis</name>
    <dbReference type="NCBI Taxonomy" id="261450"/>
    <lineage>
        <taxon>Eukaryota</taxon>
        <taxon>Viridiplantae</taxon>
        <taxon>Streptophyta</taxon>
        <taxon>Embryophyta</taxon>
        <taxon>Tracheophyta</taxon>
        <taxon>Spermatophyta</taxon>
        <taxon>Magnoliopsida</taxon>
        <taxon>Ranunculales</taxon>
        <taxon>Ranunculaceae</taxon>
        <taxon>Coptidoideae</taxon>
        <taxon>Coptis</taxon>
    </lineage>
</organism>
<evidence type="ECO:0000313" key="12">
    <source>
        <dbReference type="Proteomes" id="UP000631114"/>
    </source>
</evidence>
<dbReference type="InterPro" id="IPR014001">
    <property type="entry name" value="Helicase_ATP-bd"/>
</dbReference>
<keyword evidence="6" id="KW-0464">Manganese</keyword>
<dbReference type="GO" id="GO:0005634">
    <property type="term" value="C:nucleus"/>
    <property type="evidence" value="ECO:0007669"/>
    <property type="project" value="TreeGrafter"/>
</dbReference>
<evidence type="ECO:0000256" key="5">
    <source>
        <dbReference type="ARBA" id="ARBA00022842"/>
    </source>
</evidence>
<evidence type="ECO:0000259" key="10">
    <source>
        <dbReference type="PROSITE" id="PS51327"/>
    </source>
</evidence>
<reference evidence="11 12" key="1">
    <citation type="submission" date="2020-10" db="EMBL/GenBank/DDBJ databases">
        <title>The Coptis chinensis genome and diversification of protoberbering-type alkaloids.</title>
        <authorList>
            <person name="Wang B."/>
            <person name="Shu S."/>
            <person name="Song C."/>
            <person name="Liu Y."/>
        </authorList>
    </citation>
    <scope>NUCLEOTIDE SEQUENCE [LARGE SCALE GENOMIC DNA]</scope>
    <source>
        <strain evidence="11">HL-2020</strain>
        <tissue evidence="11">Leaf</tissue>
    </source>
</reference>
<dbReference type="FunFam" id="3.30.160.380:FF:000001">
    <property type="entry name" value="Endoribonuclease dicer-like 1"/>
    <property type="match status" value="1"/>
</dbReference>
<evidence type="ECO:0000256" key="1">
    <source>
        <dbReference type="ARBA" id="ARBA00001936"/>
    </source>
</evidence>
<comment type="cofactor">
    <cofactor evidence="1">
        <name>Mn(2+)</name>
        <dbReference type="ChEBI" id="CHEBI:29035"/>
    </cofactor>
</comment>
<dbReference type="OrthoDB" id="6513042at2759"/>
<dbReference type="InterPro" id="IPR006935">
    <property type="entry name" value="Helicase/UvrB_N"/>
</dbReference>
<dbReference type="PANTHER" id="PTHR14950">
    <property type="entry name" value="DICER-RELATED"/>
    <property type="match status" value="1"/>
</dbReference>
<evidence type="ECO:0000256" key="3">
    <source>
        <dbReference type="ARBA" id="ARBA00022737"/>
    </source>
</evidence>
<dbReference type="SUPFAM" id="SSF52540">
    <property type="entry name" value="P-loop containing nucleoside triphosphate hydrolases"/>
    <property type="match status" value="1"/>
</dbReference>
<dbReference type="PROSITE" id="PS51192">
    <property type="entry name" value="HELICASE_ATP_BIND_1"/>
    <property type="match status" value="1"/>
</dbReference>
<evidence type="ECO:0000259" key="8">
    <source>
        <dbReference type="PROSITE" id="PS51192"/>
    </source>
</evidence>
<protein>
    <recommendedName>
        <fullName evidence="13">Dicer-like protein 4</fullName>
    </recommendedName>
</protein>
<dbReference type="SMART" id="SM00490">
    <property type="entry name" value="HELICc"/>
    <property type="match status" value="1"/>
</dbReference>
<keyword evidence="2" id="KW-0479">Metal-binding</keyword>
<dbReference type="Pfam" id="PF00271">
    <property type="entry name" value="Helicase_C"/>
    <property type="match status" value="1"/>
</dbReference>
<sequence>MAADGEESSSNAQIRVKDPRLIARKYQLDLCKKAVEQNIIVYLKTGCGKTHIAVLLMYELAHLIKKPQKDVCVFLAPTVPLVRQEQATSVIKLPKKPDTKLGLGFLPKTHTLIFESNKFIAMNTLQASVIEESTDFIVGSYYGDSNRTKNHQEWEKEIEKYEVLVMTPQILLHNLFHRLIKMELIALLIFDECHHAQAQSSHPYAEIMKVVISLSLSLSLSLVYKTNATKRPRIFGMTASPIVGKGRANPEILSKCINSLEFLLDAKVYSVEDTGELERYVASPNVKCYYYGPVGDHSFKKFDLEEIKNRCIAMAGGTTNGDKILRNRKKLLLRLHDNLMFCLENLGLLGAKHAVRFLMSGDRSELIEMIDIEDDSTDNSLTDLYLSQAASVLDSESIRGYHSGVKSMSRKTMNSILEKFRSGELNLLVATRVGEEGLDIQTCCLVIRFDLPETVASFIQSKGRARMSESEYVFLVNRENEGELNLIEDFISEECQMMKEIACRTSGETFDDLEEVTYTVCSTGASITAGYSVSLLYHYCSKLPHDEFFIPTPEFDFEYDTKGTLCRVILPSNAPIHQVDCPPQSSKEKAKKIGCLRACKELHAVGALTDYLLPGQDDEPDERSMELESFEDESSRGELHQMLSPSVLKNTWTDSENPVLLNFYFIECLPVPNDRLYQKFGLFVKAPLPEEAGTMELDLHLAHGRIVKTKLVPQGVKGFERDEIIQAQNIQELFLKIVLDRSEFFANFVKLGKNASSQASHSAFYLLLPVRQNDCEGRLTVDWKLIRRCLSSPVFGTQKDVLDSVNVPDGSSLILADGPASKSVIVNSLVFTPHKKLFFFVDDILPGIDANSPFTDRSCSNYVDHYAQK</sequence>
<keyword evidence="3" id="KW-0677">Repeat</keyword>